<dbReference type="InterPro" id="IPR046903">
    <property type="entry name" value="Mab-21-like_nuc_Trfase"/>
</dbReference>
<dbReference type="SMART" id="SM01265">
    <property type="entry name" value="Mab-21"/>
    <property type="match status" value="1"/>
</dbReference>
<dbReference type="EMBL" id="UYJE01002635">
    <property type="protein sequence ID" value="VDI12473.1"/>
    <property type="molecule type" value="Genomic_DNA"/>
</dbReference>
<comment type="similarity">
    <text evidence="1">Belongs to the mab-21 family.</text>
</comment>
<accession>A0A8B6CYI2</accession>
<dbReference type="PANTHER" id="PTHR10656:SF69">
    <property type="entry name" value="MAB-21-LIKE HHH_H2TH-LIKE DOMAIN-CONTAINING PROTEIN"/>
    <property type="match status" value="1"/>
</dbReference>
<keyword evidence="5" id="KW-1185">Reference proteome</keyword>
<protein>
    <recommendedName>
        <fullName evidence="6">Mab-21-like nucleotidyltransferase domain-containing protein</fullName>
    </recommendedName>
</protein>
<feature type="domain" description="Mab-21-like nucleotidyltransferase" evidence="2">
    <location>
        <begin position="159"/>
        <end position="230"/>
    </location>
</feature>
<dbReference type="OrthoDB" id="6125285at2759"/>
<reference evidence="4" key="1">
    <citation type="submission" date="2018-11" db="EMBL/GenBank/DDBJ databases">
        <authorList>
            <person name="Alioto T."/>
            <person name="Alioto T."/>
        </authorList>
    </citation>
    <scope>NUCLEOTIDE SEQUENCE</scope>
</reference>
<dbReference type="AlphaFoldDB" id="A0A8B6CYI2"/>
<feature type="domain" description="Mab-21-like HhH/H2TH-like" evidence="3">
    <location>
        <begin position="239"/>
        <end position="321"/>
    </location>
</feature>
<name>A0A8B6CYI2_MYTGA</name>
<feature type="non-terminal residue" evidence="4">
    <location>
        <position position="1"/>
    </location>
</feature>
<evidence type="ECO:0008006" key="6">
    <source>
        <dbReference type="Google" id="ProtNLM"/>
    </source>
</evidence>
<evidence type="ECO:0000313" key="4">
    <source>
        <dbReference type="EMBL" id="VDI12473.1"/>
    </source>
</evidence>
<dbReference type="Proteomes" id="UP000596742">
    <property type="component" value="Unassembled WGS sequence"/>
</dbReference>
<evidence type="ECO:0000256" key="1">
    <source>
        <dbReference type="ARBA" id="ARBA00008307"/>
    </source>
</evidence>
<evidence type="ECO:0000313" key="5">
    <source>
        <dbReference type="Proteomes" id="UP000596742"/>
    </source>
</evidence>
<evidence type="ECO:0000259" key="2">
    <source>
        <dbReference type="Pfam" id="PF03281"/>
    </source>
</evidence>
<evidence type="ECO:0000259" key="3">
    <source>
        <dbReference type="Pfam" id="PF20266"/>
    </source>
</evidence>
<dbReference type="Pfam" id="PF03281">
    <property type="entry name" value="Mab-21"/>
    <property type="match status" value="1"/>
</dbReference>
<comment type="caution">
    <text evidence="4">The sequence shown here is derived from an EMBL/GenBank/DDBJ whole genome shotgun (WGS) entry which is preliminary data.</text>
</comment>
<dbReference type="InterPro" id="IPR024810">
    <property type="entry name" value="MAB21L/cGLR"/>
</dbReference>
<gene>
    <name evidence="4" type="ORF">MGAL_10B062751</name>
</gene>
<sequence>LYLDADTNTVSLALHRYLCKNIVGTENQIKTTRLLNAVREDVTSTYKFRVTITSGSFGEGLDMRGSDLDMMLVAKFREVYAEKKIRPPPNITYYRMESDDVKAGFTQLLLETNENDYSFCEEFNGKHFLSNKLFKQSFLCSERNFDNIHGPCITDSHGIVDNCFCLHCKTWISQASQWITRSCNSWPSYNVKQSIIKHGVLFVPIGVRGSPKEDLEWRISFSVGEKMLISTFTHTQLLCYALLKIILKDVIATYSECSDLLCSYFMKTIIFWISEELPESVWKPENLIPCFMHCFSRLIYCVKYSACLHYFIPENNMFENKIEGRAREILLD</sequence>
<proteinExistence type="inferred from homology"/>
<dbReference type="PANTHER" id="PTHR10656">
    <property type="entry name" value="CELL FATE DETERMINING PROTEIN MAB21-RELATED"/>
    <property type="match status" value="1"/>
</dbReference>
<dbReference type="InterPro" id="IPR046906">
    <property type="entry name" value="Mab-21_HhH/H2TH-like"/>
</dbReference>
<dbReference type="Pfam" id="PF20266">
    <property type="entry name" value="Mab-21_C"/>
    <property type="match status" value="1"/>
</dbReference>
<organism evidence="4 5">
    <name type="scientific">Mytilus galloprovincialis</name>
    <name type="common">Mediterranean mussel</name>
    <dbReference type="NCBI Taxonomy" id="29158"/>
    <lineage>
        <taxon>Eukaryota</taxon>
        <taxon>Metazoa</taxon>
        <taxon>Spiralia</taxon>
        <taxon>Lophotrochozoa</taxon>
        <taxon>Mollusca</taxon>
        <taxon>Bivalvia</taxon>
        <taxon>Autobranchia</taxon>
        <taxon>Pteriomorphia</taxon>
        <taxon>Mytilida</taxon>
        <taxon>Mytiloidea</taxon>
        <taxon>Mytilidae</taxon>
        <taxon>Mytilinae</taxon>
        <taxon>Mytilus</taxon>
    </lineage>
</organism>
<dbReference type="Gene3D" id="1.10.1410.40">
    <property type="match status" value="1"/>
</dbReference>